<evidence type="ECO:0000256" key="1">
    <source>
        <dbReference type="ARBA" id="ARBA00022729"/>
    </source>
</evidence>
<dbReference type="PANTHER" id="PTHR30535">
    <property type="entry name" value="VITAMIN B12-BINDING PROTEIN"/>
    <property type="match status" value="1"/>
</dbReference>
<name>A0A3D0KGP3_9GAMM</name>
<dbReference type="PANTHER" id="PTHR30535:SF34">
    <property type="entry name" value="MOLYBDATE-BINDING PROTEIN MOLA"/>
    <property type="match status" value="1"/>
</dbReference>
<dbReference type="SUPFAM" id="SSF53807">
    <property type="entry name" value="Helical backbone' metal receptor"/>
    <property type="match status" value="1"/>
</dbReference>
<keyword evidence="1" id="KW-0732">Signal</keyword>
<reference evidence="3" key="1">
    <citation type="journal article" date="2018" name="Nat. Biotechnol.">
        <title>A standardized bacterial taxonomy based on genome phylogeny substantially revises the tree of life.</title>
        <authorList>
            <person name="Parks D.H."/>
            <person name="Chuvochina M."/>
            <person name="Waite D.W."/>
            <person name="Rinke C."/>
            <person name="Skarshewski A."/>
            <person name="Chaumeil P.A."/>
            <person name="Hugenholtz P."/>
        </authorList>
    </citation>
    <scope>NUCLEOTIDE SEQUENCE [LARGE SCALE GENOMIC DNA]</scope>
    <source>
        <strain evidence="3">UBA11284</strain>
    </source>
</reference>
<organism evidence="3">
    <name type="scientific">Halomonas campaniensis</name>
    <dbReference type="NCBI Taxonomy" id="213554"/>
    <lineage>
        <taxon>Bacteria</taxon>
        <taxon>Pseudomonadati</taxon>
        <taxon>Pseudomonadota</taxon>
        <taxon>Gammaproteobacteria</taxon>
        <taxon>Oceanospirillales</taxon>
        <taxon>Halomonadaceae</taxon>
        <taxon>Halomonas</taxon>
    </lineage>
</organism>
<gene>
    <name evidence="3" type="ORF">DEO68_09800</name>
</gene>
<evidence type="ECO:0000313" key="3">
    <source>
        <dbReference type="EMBL" id="HCA02460.1"/>
    </source>
</evidence>
<dbReference type="Pfam" id="PF01497">
    <property type="entry name" value="Peripla_BP_2"/>
    <property type="match status" value="1"/>
</dbReference>
<dbReference type="Gene3D" id="3.40.50.1980">
    <property type="entry name" value="Nitrogenase molybdenum iron protein domain"/>
    <property type="match status" value="2"/>
</dbReference>
<dbReference type="CDD" id="cd01144">
    <property type="entry name" value="BtuF"/>
    <property type="match status" value="1"/>
</dbReference>
<accession>A0A3D0KGP3</accession>
<dbReference type="GO" id="GO:0071281">
    <property type="term" value="P:cellular response to iron ion"/>
    <property type="evidence" value="ECO:0007669"/>
    <property type="project" value="TreeGrafter"/>
</dbReference>
<dbReference type="InterPro" id="IPR054828">
    <property type="entry name" value="Vit_B12_bind_prot"/>
</dbReference>
<dbReference type="InterPro" id="IPR050902">
    <property type="entry name" value="ABC_Transporter_SBP"/>
</dbReference>
<evidence type="ECO:0000259" key="2">
    <source>
        <dbReference type="PROSITE" id="PS50983"/>
    </source>
</evidence>
<feature type="domain" description="Fe/B12 periplasmic-binding" evidence="2">
    <location>
        <begin position="66"/>
        <end position="318"/>
    </location>
</feature>
<dbReference type="AlphaFoldDB" id="A0A3D0KGP3"/>
<dbReference type="NCBIfam" id="NF038402">
    <property type="entry name" value="TroA_like"/>
    <property type="match status" value="1"/>
</dbReference>
<comment type="caution">
    <text evidence="3">The sequence shown here is derived from an EMBL/GenBank/DDBJ whole genome shotgun (WGS) entry which is preliminary data.</text>
</comment>
<protein>
    <submittedName>
        <fullName evidence="3">Cobalamin-binding protein</fullName>
    </submittedName>
</protein>
<proteinExistence type="predicted"/>
<dbReference type="EMBL" id="DOTR01000049">
    <property type="protein sequence ID" value="HCA02460.1"/>
    <property type="molecule type" value="Genomic_DNA"/>
</dbReference>
<sequence>MANKTANQTLFKHRGATGPALLLSRLILILSMLSGVVANVVLADDHSRCAVDDREREVCLYTPAQRIATLSPGATELTYAAGAGDQVVAVVSYSDYPPEAKEVASVGSHTRIDLEALVGLAPDLVIGWVTGNPAEQLETLEALGMPVFYIEPRNFEGVASAIERLARLAGTESDGQAVADNFRSRMAELAARYRDREPVRTFYQVWDEPLMSVNDAHLIGQVIEICGGENVFGEQARLVPRIDDEAVLAENPEAIVAGGMGEENRHWLTHWEQYSNVTAVADDNLFFVPPSLIQRPTPRLMEGSQILCENLDIARQKRERH</sequence>
<dbReference type="InterPro" id="IPR002491">
    <property type="entry name" value="ABC_transptr_periplasmic_BD"/>
</dbReference>
<dbReference type="PROSITE" id="PS50983">
    <property type="entry name" value="FE_B12_PBP"/>
    <property type="match status" value="1"/>
</dbReference>